<dbReference type="Proteomes" id="UP000007472">
    <property type="component" value="Chromosome"/>
</dbReference>
<evidence type="ECO:0000313" key="11">
    <source>
        <dbReference type="EMBL" id="ADU91617.1"/>
    </source>
</evidence>
<evidence type="ECO:0000256" key="8">
    <source>
        <dbReference type="PIRSR" id="PIRSR639901-2"/>
    </source>
</evidence>
<comment type="catalytic activity">
    <reaction evidence="6 9">
        <text>lipid IVA (E. coli) + CMP-3-deoxy-beta-D-manno-octulosonate = alpha-Kdo-(2-&gt;6)-lipid IVA (E. coli) + CMP + H(+)</text>
        <dbReference type="Rhea" id="RHEA:28066"/>
        <dbReference type="ChEBI" id="CHEBI:15378"/>
        <dbReference type="ChEBI" id="CHEBI:58603"/>
        <dbReference type="ChEBI" id="CHEBI:60364"/>
        <dbReference type="ChEBI" id="CHEBI:60377"/>
        <dbReference type="ChEBI" id="CHEBI:85987"/>
        <dbReference type="EC" id="2.4.99.12"/>
    </reaction>
</comment>
<evidence type="ECO:0000256" key="6">
    <source>
        <dbReference type="ARBA" id="ARBA00049183"/>
    </source>
</evidence>
<sequence length="434" mass="48949">MSRLVYNGLLRIFKPLIFSYLKNKKKQRGRDFDMHHPERFGLYPADRPRIYAPVWIHAVSLGETRACQPLVRLLLDNGFPVLLTHMTDTGRAQGAKLFSEDIAKGSLVQAWIPYDFPDAVNGFFAHWKPRCGVLIEREVWPNLVYTAKQLNIPMVLVSARFSEKSAKFVNSLGGVLKDSYKSLNLILSQSFLDNKHFESIGISSQVTGNLKFDLDIPEDQIELGKETKKQLNRQVVVIASTRDGEEQMFIKDIIQIKKENPVAQNPLYVIIPRHPERFAEVEHLLKKSPLTFARRTDNPQADSLNSIDVLFGDTMGELFFYYGLADCSIVAGSFGDFGGQNHIEACAAGVPVIVGPHTQNFEKSVDDAIIEGVARRAENTYQALTLANTLLSQPDQLSVMARTAKQWLALHQGVSKRIFDYLLPFISDKKRIES</sequence>
<dbReference type="InterPro" id="IPR007507">
    <property type="entry name" value="Glycos_transf_N"/>
</dbReference>
<evidence type="ECO:0000256" key="7">
    <source>
        <dbReference type="PIRSR" id="PIRSR639901-1"/>
    </source>
</evidence>
<feature type="domain" description="3-deoxy-D-manno-octulosonic-acid transferase N-terminal" evidence="10">
    <location>
        <begin position="37"/>
        <end position="213"/>
    </location>
</feature>
<evidence type="ECO:0000256" key="9">
    <source>
        <dbReference type="RuleBase" id="RU365103"/>
    </source>
</evidence>
<evidence type="ECO:0000256" key="2">
    <source>
        <dbReference type="ARBA" id="ARBA00012621"/>
    </source>
</evidence>
<evidence type="ECO:0000259" key="10">
    <source>
        <dbReference type="Pfam" id="PF04413"/>
    </source>
</evidence>
<dbReference type="UniPathway" id="UPA00958"/>
<dbReference type="InterPro" id="IPR039901">
    <property type="entry name" value="Kdotransferase"/>
</dbReference>
<dbReference type="EC" id="2.4.99.12" evidence="2 9"/>
<evidence type="ECO:0000256" key="1">
    <source>
        <dbReference type="ARBA" id="ARBA00004713"/>
    </source>
</evidence>
<dbReference type="GO" id="GO:0043842">
    <property type="term" value="F:Kdo transferase activity"/>
    <property type="evidence" value="ECO:0007669"/>
    <property type="project" value="UniProtKB-EC"/>
</dbReference>
<dbReference type="EMBL" id="CP002456">
    <property type="protein sequence ID" value="ADU91617.1"/>
    <property type="molecule type" value="Genomic_DNA"/>
</dbReference>
<organism evidence="11 12">
    <name type="scientific">Taylorella equigenitalis (strain MCE9)</name>
    <dbReference type="NCBI Taxonomy" id="937774"/>
    <lineage>
        <taxon>Bacteria</taxon>
        <taxon>Pseudomonadati</taxon>
        <taxon>Pseudomonadota</taxon>
        <taxon>Betaproteobacteria</taxon>
        <taxon>Burkholderiales</taxon>
        <taxon>Alcaligenaceae</taxon>
        <taxon>Taylorella</taxon>
    </lineage>
</organism>
<name>A0A654KGQ9_TAYEM</name>
<accession>A0A654KGQ9</accession>
<evidence type="ECO:0000313" key="12">
    <source>
        <dbReference type="Proteomes" id="UP000007472"/>
    </source>
</evidence>
<feature type="site" description="Transition state stabilizer" evidence="8">
    <location>
        <position position="136"/>
    </location>
</feature>
<dbReference type="GO" id="GO:0005886">
    <property type="term" value="C:plasma membrane"/>
    <property type="evidence" value="ECO:0007669"/>
    <property type="project" value="UniProtKB-SubCell"/>
</dbReference>
<proteinExistence type="inferred from homology"/>
<keyword evidence="9" id="KW-0472">Membrane</keyword>
<dbReference type="GO" id="GO:0009245">
    <property type="term" value="P:lipid A biosynthetic process"/>
    <property type="evidence" value="ECO:0007669"/>
    <property type="project" value="TreeGrafter"/>
</dbReference>
<dbReference type="PANTHER" id="PTHR42755:SF1">
    <property type="entry name" value="3-DEOXY-D-MANNO-OCTULOSONIC ACID TRANSFERASE, MITOCHONDRIAL-RELATED"/>
    <property type="match status" value="1"/>
</dbReference>
<dbReference type="PANTHER" id="PTHR42755">
    <property type="entry name" value="3-DEOXY-MANNO-OCTULOSONATE CYTIDYLYLTRANSFERASE"/>
    <property type="match status" value="1"/>
</dbReference>
<evidence type="ECO:0000256" key="5">
    <source>
        <dbReference type="ARBA" id="ARBA00031445"/>
    </source>
</evidence>
<keyword evidence="9" id="KW-0448">Lipopolysaccharide biosynthesis</keyword>
<evidence type="ECO:0000256" key="3">
    <source>
        <dbReference type="ARBA" id="ARBA00019077"/>
    </source>
</evidence>
<dbReference type="GO" id="GO:0009244">
    <property type="term" value="P:lipopolysaccharide core region biosynthetic process"/>
    <property type="evidence" value="ECO:0007669"/>
    <property type="project" value="UniProtKB-UniRule"/>
</dbReference>
<evidence type="ECO:0000256" key="4">
    <source>
        <dbReference type="ARBA" id="ARBA00022679"/>
    </source>
</evidence>
<comment type="similarity">
    <text evidence="9">Belongs to the glycosyltransferase group 1 family.</text>
</comment>
<feature type="site" description="Transition state stabilizer" evidence="8">
    <location>
        <position position="211"/>
    </location>
</feature>
<dbReference type="Gene3D" id="3.40.50.11720">
    <property type="entry name" value="3-Deoxy-D-manno-octulosonic-acid transferase, N-terminal domain"/>
    <property type="match status" value="1"/>
</dbReference>
<dbReference type="Gene3D" id="3.40.50.2000">
    <property type="entry name" value="Glycogen Phosphorylase B"/>
    <property type="match status" value="1"/>
</dbReference>
<dbReference type="SUPFAM" id="SSF53756">
    <property type="entry name" value="UDP-Glycosyltransferase/glycogen phosphorylase"/>
    <property type="match status" value="1"/>
</dbReference>
<comment type="subcellular location">
    <subcellularLocation>
        <location evidence="9">Cell membrane</location>
    </subcellularLocation>
</comment>
<keyword evidence="9" id="KW-1003">Cell membrane</keyword>
<comment type="pathway">
    <text evidence="1 9">Bacterial outer membrane biogenesis; LPS core biosynthesis.</text>
</comment>
<gene>
    <name evidence="11" type="ordered locus">TEQUI_0679</name>
</gene>
<feature type="active site" description="Proton acceptor" evidence="7">
    <location>
        <position position="63"/>
    </location>
</feature>
<dbReference type="AlphaFoldDB" id="A0A654KGQ9"/>
<reference evidence="11 12" key="1">
    <citation type="journal article" date="2011" name="J. Bacteriol.">
        <title>Genome sequence of Taylorella equigenitalis MCE9, the causative agent of contagious equine metritis.</title>
        <authorList>
            <person name="Hebert L."/>
            <person name="Moumen B."/>
            <person name="Duquesne F."/>
            <person name="Breuil M.F."/>
            <person name="Laugier C."/>
            <person name="Batto J.M."/>
            <person name="Renault P."/>
            <person name="Petry S."/>
        </authorList>
    </citation>
    <scope>NUCLEOTIDE SEQUENCE [LARGE SCALE GENOMIC DNA]</scope>
    <source>
        <strain evidence="11 12">MCE9</strain>
    </source>
</reference>
<keyword evidence="4 9" id="KW-0808">Transferase</keyword>
<protein>
    <recommendedName>
        <fullName evidence="3 9">3-deoxy-D-manno-octulosonic acid transferase</fullName>
        <shortName evidence="9">Kdo transferase</shortName>
        <ecNumber evidence="2 9">2.4.99.12</ecNumber>
    </recommendedName>
    <alternativeName>
        <fullName evidence="5 9">Lipid IV(A) 3-deoxy-D-manno-octulosonic acid transferase</fullName>
    </alternativeName>
</protein>
<dbReference type="Pfam" id="PF04413">
    <property type="entry name" value="Glycos_transf_N"/>
    <property type="match status" value="1"/>
</dbReference>
<comment type="function">
    <text evidence="9">Involved in lipopolysaccharide (LPS) biosynthesis. Catalyzes the transfer of 3-deoxy-D-manno-octulosonate (Kdo) residue(s) from CMP-Kdo to lipid IV(A), the tetraacyldisaccharide-1,4'-bisphosphate precursor of lipid A.</text>
</comment>
<dbReference type="KEGG" id="teq:TEQUI_0679"/>
<dbReference type="InterPro" id="IPR038107">
    <property type="entry name" value="Glycos_transf_N_sf"/>
</dbReference>